<accession>T1JJF5</accession>
<name>T1JJF5_STRMM</name>
<proteinExistence type="predicted"/>
<dbReference type="EMBL" id="JH432011">
    <property type="status" value="NOT_ANNOTATED_CDS"/>
    <property type="molecule type" value="Genomic_DNA"/>
</dbReference>
<reference evidence="1" key="2">
    <citation type="submission" date="2015-02" db="UniProtKB">
        <authorList>
            <consortium name="EnsemblMetazoa"/>
        </authorList>
    </citation>
    <scope>IDENTIFICATION</scope>
</reference>
<protein>
    <submittedName>
        <fullName evidence="1">Uncharacterized protein</fullName>
    </submittedName>
</protein>
<evidence type="ECO:0000313" key="2">
    <source>
        <dbReference type="Proteomes" id="UP000014500"/>
    </source>
</evidence>
<dbReference type="HOGENOM" id="CLU_1498153_0_0_1"/>
<dbReference type="EnsemblMetazoa" id="SMAR013985-RA">
    <property type="protein sequence ID" value="SMAR013985-PA"/>
    <property type="gene ID" value="SMAR013985"/>
</dbReference>
<reference evidence="2" key="1">
    <citation type="submission" date="2011-05" db="EMBL/GenBank/DDBJ databases">
        <authorList>
            <person name="Richards S.R."/>
            <person name="Qu J."/>
            <person name="Jiang H."/>
            <person name="Jhangiani S.N."/>
            <person name="Agravi P."/>
            <person name="Goodspeed R."/>
            <person name="Gross S."/>
            <person name="Mandapat C."/>
            <person name="Jackson L."/>
            <person name="Mathew T."/>
            <person name="Pu L."/>
            <person name="Thornton R."/>
            <person name="Saada N."/>
            <person name="Wilczek-Boney K.B."/>
            <person name="Lee S."/>
            <person name="Kovar C."/>
            <person name="Wu Y."/>
            <person name="Scherer S.E."/>
            <person name="Worley K.C."/>
            <person name="Muzny D.M."/>
            <person name="Gibbs R."/>
        </authorList>
    </citation>
    <scope>NUCLEOTIDE SEQUENCE</scope>
    <source>
        <strain evidence="2">Brora</strain>
    </source>
</reference>
<keyword evidence="2" id="KW-1185">Reference proteome</keyword>
<organism evidence="1 2">
    <name type="scientific">Strigamia maritima</name>
    <name type="common">European centipede</name>
    <name type="synonym">Geophilus maritimus</name>
    <dbReference type="NCBI Taxonomy" id="126957"/>
    <lineage>
        <taxon>Eukaryota</taxon>
        <taxon>Metazoa</taxon>
        <taxon>Ecdysozoa</taxon>
        <taxon>Arthropoda</taxon>
        <taxon>Myriapoda</taxon>
        <taxon>Chilopoda</taxon>
        <taxon>Pleurostigmophora</taxon>
        <taxon>Geophilomorpha</taxon>
        <taxon>Linotaeniidae</taxon>
        <taxon>Strigamia</taxon>
    </lineage>
</organism>
<evidence type="ECO:0000313" key="1">
    <source>
        <dbReference type="EnsemblMetazoa" id="SMAR013985-PA"/>
    </source>
</evidence>
<sequence length="180" mass="19707">MKITAATSFAPACDESLAGLVNSCLFDVTYEQRVEIQTKALVPENLKFLDPPKCEGVFVSKLKPELKIQDKASLKLQSTLLKIVVSVIQSMVDVTTPVPTTGDVAADAAATEEKQNKILGQLTDALVLIGSANASINKRRCGDLQGIIAKKYEPLCKSYTSHHNQNFQKIIMTRILFQIQ</sequence>
<dbReference type="Proteomes" id="UP000014500">
    <property type="component" value="Unassembled WGS sequence"/>
</dbReference>
<dbReference type="AlphaFoldDB" id="T1JJF5"/>